<dbReference type="Pfam" id="PF01979">
    <property type="entry name" value="Amidohydro_1"/>
    <property type="match status" value="1"/>
</dbReference>
<evidence type="ECO:0000256" key="1">
    <source>
        <dbReference type="ARBA" id="ARBA00022723"/>
    </source>
</evidence>
<dbReference type="RefSeq" id="WP_025774698.1">
    <property type="nucleotide sequence ID" value="NZ_DF238840.1"/>
</dbReference>
<dbReference type="HAMAP" id="MF_01281">
    <property type="entry name" value="MTA_SAH_deamin"/>
    <property type="match status" value="1"/>
</dbReference>
<dbReference type="GO" id="GO:0046872">
    <property type="term" value="F:metal ion binding"/>
    <property type="evidence" value="ECO:0007669"/>
    <property type="project" value="UniProtKB-KW"/>
</dbReference>
<dbReference type="CDD" id="cd01298">
    <property type="entry name" value="ATZ_TRZ_like"/>
    <property type="match status" value="1"/>
</dbReference>
<sequence>MTILIKNGTLVTMNPQREVYQGNIYIEDDRIAAIGQTPATADRIIEAKGQLVIPGLVQPHIHLCQTLFRGRADDLELLDWLRLRIWPLEGAHDPESLYYSALLGIGELFLSGTTTIVDMETVHHTEAAIEAIAQSGIRAITGKVMMDFGEDVPETLRETTEASLQESIELLEKWHGHDNGRIQYAFEPRFVVSCTEELLLKVRDLARKYGVKIHTHASENLGECALVEKLHHRRNVLYLDDIGLTGPGLILVHCIWLDEEEKDILARTGTKVVHCPSSNLKMASGICPVPDLLSRGTVVSLAADGAPCNNNLDAFMEMRLAALIQKPVHGPTSMPASVIFEMATLGGARAMGMEKEIGSLEVGKKADLALVSLDGLHTQPEDGVNVYTQLVYQAKGSDVTLTMVDGKIVMEKGELKTIDVDEVRRKANQAIQRVAHRAGLA</sequence>
<feature type="binding site" evidence="4">
    <location>
        <position position="216"/>
    </location>
    <ligand>
        <name>Zn(2+)</name>
        <dbReference type="ChEBI" id="CHEBI:29105"/>
    </ligand>
</feature>
<dbReference type="InterPro" id="IPR006680">
    <property type="entry name" value="Amidohydro-rel"/>
</dbReference>
<evidence type="ECO:0000313" key="6">
    <source>
        <dbReference type="EMBL" id="GAF26994.1"/>
    </source>
</evidence>
<keyword evidence="2 4" id="KW-0378">Hydrolase</keyword>
<dbReference type="EC" id="3.5.4.31" evidence="4"/>
<dbReference type="Proteomes" id="UP000063718">
    <property type="component" value="Unassembled WGS sequence"/>
</dbReference>
<dbReference type="InterPro" id="IPR032466">
    <property type="entry name" value="Metal_Hydrolase"/>
</dbReference>
<comment type="similarity">
    <text evidence="4">Belongs to the metallo-dependent hydrolases superfamily. MTA/SAH deaminase family.</text>
</comment>
<evidence type="ECO:0000256" key="4">
    <source>
        <dbReference type="HAMAP-Rule" id="MF_01281"/>
    </source>
</evidence>
<feature type="domain" description="Amidohydrolase-related" evidence="5">
    <location>
        <begin position="51"/>
        <end position="409"/>
    </location>
</feature>
<comment type="catalytic activity">
    <reaction evidence="4">
        <text>S-adenosyl-L-homocysteine + H2O + H(+) = S-inosyl-L-homocysteine + NH4(+)</text>
        <dbReference type="Rhea" id="RHEA:20716"/>
        <dbReference type="ChEBI" id="CHEBI:15377"/>
        <dbReference type="ChEBI" id="CHEBI:15378"/>
        <dbReference type="ChEBI" id="CHEBI:28938"/>
        <dbReference type="ChEBI" id="CHEBI:57856"/>
        <dbReference type="ChEBI" id="CHEBI:57985"/>
        <dbReference type="EC" id="3.5.4.28"/>
    </reaction>
</comment>
<comment type="catalytic activity">
    <reaction evidence="4">
        <text>S-methyl-5'-thioadenosine + H2O + H(+) = S-methyl-5'-thioinosine + NH4(+)</text>
        <dbReference type="Rhea" id="RHEA:25025"/>
        <dbReference type="ChEBI" id="CHEBI:15377"/>
        <dbReference type="ChEBI" id="CHEBI:15378"/>
        <dbReference type="ChEBI" id="CHEBI:17509"/>
        <dbReference type="ChEBI" id="CHEBI:28938"/>
        <dbReference type="ChEBI" id="CHEBI:48595"/>
        <dbReference type="EC" id="3.5.4.31"/>
    </reaction>
</comment>
<feature type="binding site" evidence="4">
    <location>
        <position position="304"/>
    </location>
    <ligand>
        <name>substrate</name>
    </ligand>
</feature>
<protein>
    <recommendedName>
        <fullName evidence="4">5-methylthioadenosine/S-adenosylhomocysteine deaminase</fullName>
        <shortName evidence="4">MTA/SAH deaminase</shortName>
        <ecNumber evidence="4">3.5.4.28</ecNumber>
        <ecNumber evidence="4">3.5.4.31</ecNumber>
    </recommendedName>
</protein>
<dbReference type="SUPFAM" id="SSF51338">
    <property type="entry name" value="Composite domain of metallo-dependent hydrolases"/>
    <property type="match status" value="1"/>
</dbReference>
<feature type="binding site" evidence="4">
    <location>
        <position position="304"/>
    </location>
    <ligand>
        <name>Zn(2+)</name>
        <dbReference type="ChEBI" id="CHEBI:29105"/>
    </ligand>
</feature>
<name>A0A0S6UDE0_NEOTH</name>
<reference evidence="6" key="1">
    <citation type="journal article" date="2014" name="Gene">
        <title>Genome-guided analysis of transformation efficiency and carbon dioxide assimilation by Moorella thermoacetica Y72.</title>
        <authorList>
            <person name="Tsukahara K."/>
            <person name="Kita A."/>
            <person name="Nakashimada Y."/>
            <person name="Hoshino T."/>
            <person name="Murakami K."/>
        </authorList>
    </citation>
    <scope>NUCLEOTIDE SEQUENCE [LARGE SCALE GENOMIC DNA]</scope>
    <source>
        <strain evidence="6">Y72</strain>
    </source>
</reference>
<dbReference type="GO" id="GO:0090614">
    <property type="term" value="F:5'-methylthioadenosine deaminase activity"/>
    <property type="evidence" value="ECO:0007669"/>
    <property type="project" value="UniProtKB-UniRule"/>
</dbReference>
<feature type="binding site" evidence="4">
    <location>
        <position position="60"/>
    </location>
    <ligand>
        <name>Zn(2+)</name>
        <dbReference type="ChEBI" id="CHEBI:29105"/>
    </ligand>
</feature>
<comment type="function">
    <text evidence="4">Catalyzes the deamination of 5-methylthioadenosine and S-adenosyl-L-homocysteine into 5-methylthioinosine and S-inosyl-L-homocysteine, respectively. Is also able to deaminate adenosine.</text>
</comment>
<proteinExistence type="inferred from homology"/>
<accession>A0A0S6UDE0</accession>
<dbReference type="NCBIfam" id="NF005557">
    <property type="entry name" value="PRK07228.1"/>
    <property type="match status" value="1"/>
</dbReference>
<keyword evidence="1 4" id="KW-0479">Metal-binding</keyword>
<dbReference type="PANTHER" id="PTHR43794">
    <property type="entry name" value="AMINOHYDROLASE SSNA-RELATED"/>
    <property type="match status" value="1"/>
</dbReference>
<dbReference type="EMBL" id="DF238840">
    <property type="protein sequence ID" value="GAF26994.1"/>
    <property type="molecule type" value="Genomic_DNA"/>
</dbReference>
<feature type="binding site" evidence="4">
    <location>
        <position position="62"/>
    </location>
    <ligand>
        <name>Zn(2+)</name>
        <dbReference type="ChEBI" id="CHEBI:29105"/>
    </ligand>
</feature>
<dbReference type="InterPro" id="IPR023512">
    <property type="entry name" value="Deaminase_MtaD/DadD"/>
</dbReference>
<evidence type="ECO:0000256" key="3">
    <source>
        <dbReference type="ARBA" id="ARBA00022833"/>
    </source>
</evidence>
<evidence type="ECO:0000256" key="2">
    <source>
        <dbReference type="ARBA" id="ARBA00022801"/>
    </source>
</evidence>
<dbReference type="GO" id="GO:0050270">
    <property type="term" value="F:S-adenosylhomocysteine deaminase activity"/>
    <property type="evidence" value="ECO:0007669"/>
    <property type="project" value="UniProtKB-UniRule"/>
</dbReference>
<dbReference type="InterPro" id="IPR011059">
    <property type="entry name" value="Metal-dep_hydrolase_composite"/>
</dbReference>
<feature type="binding site" evidence="4">
    <location>
        <position position="89"/>
    </location>
    <ligand>
        <name>substrate</name>
    </ligand>
</feature>
<feature type="binding site" evidence="4">
    <location>
        <position position="219"/>
    </location>
    <ligand>
        <name>substrate</name>
    </ligand>
</feature>
<organism evidence="6">
    <name type="scientific">Moorella thermoacetica Y72</name>
    <dbReference type="NCBI Taxonomy" id="1325331"/>
    <lineage>
        <taxon>Bacteria</taxon>
        <taxon>Bacillati</taxon>
        <taxon>Bacillota</taxon>
        <taxon>Clostridia</taxon>
        <taxon>Neomoorellales</taxon>
        <taxon>Neomoorellaceae</taxon>
        <taxon>Neomoorella</taxon>
    </lineage>
</organism>
<dbReference type="PANTHER" id="PTHR43794:SF11">
    <property type="entry name" value="AMIDOHYDROLASE-RELATED DOMAIN-CONTAINING PROTEIN"/>
    <property type="match status" value="1"/>
</dbReference>
<gene>
    <name evidence="4" type="primary">mtaD</name>
    <name evidence="6" type="ORF">MTY_2335</name>
</gene>
<dbReference type="Gene3D" id="3.20.20.140">
    <property type="entry name" value="Metal-dependent hydrolases"/>
    <property type="match status" value="1"/>
</dbReference>
<evidence type="ECO:0000259" key="5">
    <source>
        <dbReference type="Pfam" id="PF01979"/>
    </source>
</evidence>
<dbReference type="EC" id="3.5.4.28" evidence="4"/>
<keyword evidence="3 4" id="KW-0862">Zinc</keyword>
<dbReference type="AlphaFoldDB" id="A0A0S6UDE0"/>
<dbReference type="FunFam" id="3.20.20.140:FF:000014">
    <property type="entry name" value="5-methylthioadenosine/S-adenosylhomocysteine deaminase"/>
    <property type="match status" value="1"/>
</dbReference>
<dbReference type="SUPFAM" id="SSF51556">
    <property type="entry name" value="Metallo-dependent hydrolases"/>
    <property type="match status" value="1"/>
</dbReference>
<dbReference type="Gene3D" id="2.30.40.10">
    <property type="entry name" value="Urease, subunit C, domain 1"/>
    <property type="match status" value="1"/>
</dbReference>
<comment type="cofactor">
    <cofactor evidence="4">
        <name>Zn(2+)</name>
        <dbReference type="ChEBI" id="CHEBI:29105"/>
    </cofactor>
    <text evidence="4">Binds 1 zinc ion per subunit.</text>
</comment>
<comment type="caution">
    <text evidence="4">Lacks conserved residue(s) required for the propagation of feature annotation.</text>
</comment>
<dbReference type="InterPro" id="IPR050287">
    <property type="entry name" value="MTA/SAH_deaminase"/>
</dbReference>